<evidence type="ECO:0000259" key="2">
    <source>
        <dbReference type="Pfam" id="PF01326"/>
    </source>
</evidence>
<evidence type="ECO:0000313" key="3">
    <source>
        <dbReference type="EMBL" id="MCC5466517.1"/>
    </source>
</evidence>
<dbReference type="InterPro" id="IPR051549">
    <property type="entry name" value="PEP_Utilizing_Enz"/>
</dbReference>
<dbReference type="InterPro" id="IPR013815">
    <property type="entry name" value="ATP_grasp_subdomain_1"/>
</dbReference>
<dbReference type="Proteomes" id="UP001165492">
    <property type="component" value="Unassembled WGS sequence"/>
</dbReference>
<accession>A0ABS8HWJ8</accession>
<feature type="domain" description="Pyruvate phosphate dikinase AMP/ATP-binding" evidence="2">
    <location>
        <begin position="18"/>
        <end position="306"/>
    </location>
</feature>
<name>A0ABS8HWJ8_9FIRM</name>
<keyword evidence="4" id="KW-1185">Reference proteome</keyword>
<dbReference type="Gene3D" id="3.30.470.20">
    <property type="entry name" value="ATP-grasp fold, B domain"/>
    <property type="match status" value="1"/>
</dbReference>
<evidence type="ECO:0000259" key="1">
    <source>
        <dbReference type="Pfam" id="PF00391"/>
    </source>
</evidence>
<dbReference type="PANTHER" id="PTHR43615">
    <property type="entry name" value="PHOSPHOENOLPYRUVATE SYNTHASE-RELATED"/>
    <property type="match status" value="1"/>
</dbReference>
<reference evidence="3" key="1">
    <citation type="submission" date="2021-11" db="EMBL/GenBank/DDBJ databases">
        <title>Description of a new species Pelosinus isolated from the bottom sediments of Lake Baikal.</title>
        <authorList>
            <person name="Zakharyuk A."/>
        </authorList>
    </citation>
    <scope>NUCLEOTIDE SEQUENCE</scope>
    <source>
        <strain evidence="3">Bkl1</strain>
    </source>
</reference>
<dbReference type="Pfam" id="PF01326">
    <property type="entry name" value="PPDK_N"/>
    <property type="match status" value="1"/>
</dbReference>
<feature type="domain" description="PEP-utilising enzyme mobile" evidence="1">
    <location>
        <begin position="772"/>
        <end position="842"/>
    </location>
</feature>
<dbReference type="InterPro" id="IPR036637">
    <property type="entry name" value="Phosphohistidine_dom_sf"/>
</dbReference>
<evidence type="ECO:0008006" key="5">
    <source>
        <dbReference type="Google" id="ProtNLM"/>
    </source>
</evidence>
<dbReference type="RefSeq" id="WP_229535660.1">
    <property type="nucleotide sequence ID" value="NZ_JAJHJB010000019.1"/>
</dbReference>
<comment type="caution">
    <text evidence="3">The sequence shown here is derived from an EMBL/GenBank/DDBJ whole genome shotgun (WGS) entry which is preliminary data.</text>
</comment>
<organism evidence="3 4">
    <name type="scientific">Pelosinus baikalensis</name>
    <dbReference type="NCBI Taxonomy" id="2892015"/>
    <lineage>
        <taxon>Bacteria</taxon>
        <taxon>Bacillati</taxon>
        <taxon>Bacillota</taxon>
        <taxon>Negativicutes</taxon>
        <taxon>Selenomonadales</taxon>
        <taxon>Sporomusaceae</taxon>
        <taxon>Pelosinus</taxon>
    </lineage>
</organism>
<dbReference type="Pfam" id="PF00391">
    <property type="entry name" value="PEP-utilizers"/>
    <property type="match status" value="1"/>
</dbReference>
<dbReference type="PANTHER" id="PTHR43615:SF1">
    <property type="entry name" value="PPDK_N DOMAIN-CONTAINING PROTEIN"/>
    <property type="match status" value="1"/>
</dbReference>
<gene>
    <name evidence="3" type="ORF">LMF89_14290</name>
</gene>
<dbReference type="EMBL" id="JAJHJB010000019">
    <property type="protein sequence ID" value="MCC5466517.1"/>
    <property type="molecule type" value="Genomic_DNA"/>
</dbReference>
<protein>
    <recommendedName>
        <fullName evidence="5">Phosphoenolpyruvate synthase</fullName>
    </recommendedName>
</protein>
<dbReference type="InterPro" id="IPR002192">
    <property type="entry name" value="PPDK_AMP/ATP-bd"/>
</dbReference>
<evidence type="ECO:0000313" key="4">
    <source>
        <dbReference type="Proteomes" id="UP001165492"/>
    </source>
</evidence>
<dbReference type="SUPFAM" id="SSF52009">
    <property type="entry name" value="Phosphohistidine domain"/>
    <property type="match status" value="1"/>
</dbReference>
<proteinExistence type="predicted"/>
<dbReference type="InterPro" id="IPR008279">
    <property type="entry name" value="PEP-util_enz_mobile_dom"/>
</dbReference>
<dbReference type="Gene3D" id="3.50.30.10">
    <property type="entry name" value="Phosphohistidine domain"/>
    <property type="match status" value="1"/>
</dbReference>
<sequence length="861" mass="97934">MRSIYNCLQNIQNKDGELFGMKTIRLAGLLQKGYDVPAGYALSVEAFTKFCSFNGITTTNNSMESSEKILAGSFPDDLRTDLNAVWNQIAQNGKCDAIIVRSSAIDEDEKQYSCAGIYESIINIKDVESFFESIKKCWASYFCERALVYRKKCDLEAVGMGLIIQEMISGEKAGVIFTINPVTGNRNEMVIEAYPGLNFAVVEGITQADKFIVDRQGNILSSDISDKKVEYCIGGHSLSIDVKSIEKVDWAAPCLSVEELFAVSKIGTLLEEWLGEPCDVEWTIKDHKLFILQCRPVTVKEDSASKPCIPYNFDIPENVECSLLDRYSEPASTCYLSLLESWEEVVYLSFYTKLEGKSCKEKPFLFYFNRVYWNHKFQREVFDNLPFDTPICKDVSKKLKLTRLMFCGYKKWYKRLDRYEGYIKEFSSYDTAAMNIGDLIRLAKKVTNVFCNYIGKDHFRFLGLAQVCYKLLTAYLPDTPEVKENIARIIESNDSKNMTMQSNDELLQLAMKANSCTDIREIFCKTDANEIYETMKGTCEREKFRKQFDDFIKRHGHRGTSCDDLYTPHWVEEPAIVLELMKQLIINPVNSVCNSKISDAAKKIEQSLFIDRVLASSNKSILSKIIEKKKLNTIIQLTTEYMTLRENQRYYFDKSWVLLRGILLSIGNILVEKGILQVSADIFHLTIDEIYDLEDRNDPPYTKDWESDVEQRKKAYLQNIKIAPPYLIKDSDLIRLQKSGLKKNYKSTGISPGKALGPVRTISSIADLSKVRSGDIAVVSTFHPSWTPMLGVVSGLVMNYGNILSHGAVVAREYRIPVVVFNDMATHVLQDGLWIEINGTTGRIRVCDIDDGSNKGEKNIL</sequence>
<dbReference type="Gene3D" id="3.30.1490.20">
    <property type="entry name" value="ATP-grasp fold, A domain"/>
    <property type="match status" value="1"/>
</dbReference>
<dbReference type="SUPFAM" id="SSF56059">
    <property type="entry name" value="Glutathione synthetase ATP-binding domain-like"/>
    <property type="match status" value="1"/>
</dbReference>